<dbReference type="PROSITE" id="PS50089">
    <property type="entry name" value="ZF_RING_2"/>
    <property type="match status" value="1"/>
</dbReference>
<dbReference type="Gene3D" id="3.30.40.10">
    <property type="entry name" value="Zinc/RING finger domain, C3HC4 (zinc finger)"/>
    <property type="match status" value="1"/>
</dbReference>
<dbReference type="PROSITE" id="PS50800">
    <property type="entry name" value="SAP"/>
    <property type="match status" value="1"/>
</dbReference>
<keyword evidence="12" id="KW-0862">Zinc</keyword>
<keyword evidence="8" id="KW-0479">Metal-binding</keyword>
<dbReference type="STRING" id="215637.A0A4P9ZVH8"/>
<evidence type="ECO:0000256" key="7">
    <source>
        <dbReference type="ARBA" id="ARBA00022679"/>
    </source>
</evidence>
<evidence type="ECO:0000313" key="23">
    <source>
        <dbReference type="EMBL" id="RKP37595.1"/>
    </source>
</evidence>
<dbReference type="GO" id="GO:0097505">
    <property type="term" value="C:Rad6-Rad18 complex"/>
    <property type="evidence" value="ECO:0007669"/>
    <property type="project" value="TreeGrafter"/>
</dbReference>
<dbReference type="PROSITE" id="PS00518">
    <property type="entry name" value="ZF_RING_1"/>
    <property type="match status" value="1"/>
</dbReference>
<feature type="region of interest" description="Disordered" evidence="20">
    <location>
        <begin position="165"/>
        <end position="188"/>
    </location>
</feature>
<dbReference type="SMART" id="SM00734">
    <property type="entry name" value="ZnF_Rad18"/>
    <property type="match status" value="1"/>
</dbReference>
<dbReference type="SUPFAM" id="SSF57850">
    <property type="entry name" value="RING/U-box"/>
    <property type="match status" value="1"/>
</dbReference>
<accession>A0A4P9ZVH8</accession>
<dbReference type="GO" id="GO:0061630">
    <property type="term" value="F:ubiquitin protein ligase activity"/>
    <property type="evidence" value="ECO:0007669"/>
    <property type="project" value="UniProtKB-EC"/>
</dbReference>
<sequence>MDAFELEDPSDWPLEELRHLDAHLRCGICKEFFTAAVSVTPCQHRFCSLCVRRALSAAAQGPADTKVTCPSCRAPIDTTHIQADPLLNDIVDAFRKGRRQLLMIVQRGLRIEADSVPNHNTKGPVIGDKKLTSTAKSVRPIRPAKNGTKVDSSLVGLDTGTHLASPTIDISADDDDDDDDDSVPSDPNLDLVECPSCQSFIASGRINSHLDRCLRGLSDPIPLAAAAPNVGSNLTISTLGPGVNGSKYGKPSKLVYSIMTDKQLRKVLKDLSIPSHGDKLALQRRHTEYLNMYLANEDASHPKPIHRIVQELATWEKVQ</sequence>
<dbReference type="GO" id="GO:0005634">
    <property type="term" value="C:nucleus"/>
    <property type="evidence" value="ECO:0007669"/>
    <property type="project" value="UniProtKB-SubCell"/>
</dbReference>
<comment type="similarity">
    <text evidence="4">Belongs to the RAD18 family.</text>
</comment>
<dbReference type="AlphaFoldDB" id="A0A4P9ZVH8"/>
<dbReference type="InterPro" id="IPR018957">
    <property type="entry name" value="Znf_C3HC4_RING-type"/>
</dbReference>
<dbReference type="InterPro" id="IPR003034">
    <property type="entry name" value="SAP_dom"/>
</dbReference>
<keyword evidence="10 19" id="KW-0863">Zinc-finger</keyword>
<dbReference type="SMART" id="SM00513">
    <property type="entry name" value="SAP"/>
    <property type="match status" value="1"/>
</dbReference>
<dbReference type="InterPro" id="IPR006642">
    <property type="entry name" value="Rad18_UBZ4"/>
</dbReference>
<organism evidence="23 24">
    <name type="scientific">Dimargaris cristalligena</name>
    <dbReference type="NCBI Taxonomy" id="215637"/>
    <lineage>
        <taxon>Eukaryota</taxon>
        <taxon>Fungi</taxon>
        <taxon>Fungi incertae sedis</taxon>
        <taxon>Zoopagomycota</taxon>
        <taxon>Kickxellomycotina</taxon>
        <taxon>Dimargaritomycetes</taxon>
        <taxon>Dimargaritales</taxon>
        <taxon>Dimargaritaceae</taxon>
        <taxon>Dimargaris</taxon>
    </lineage>
</organism>
<dbReference type="GO" id="GO:0003697">
    <property type="term" value="F:single-stranded DNA binding"/>
    <property type="evidence" value="ECO:0007669"/>
    <property type="project" value="InterPro"/>
</dbReference>
<gene>
    <name evidence="23" type="ORF">BJ085DRAFT_19800</name>
</gene>
<dbReference type="EC" id="2.3.2.27" evidence="5"/>
<dbReference type="GO" id="GO:0008270">
    <property type="term" value="F:zinc ion binding"/>
    <property type="evidence" value="ECO:0007669"/>
    <property type="project" value="UniProtKB-KW"/>
</dbReference>
<feature type="domain" description="RING-type" evidence="21">
    <location>
        <begin position="26"/>
        <end position="73"/>
    </location>
</feature>
<dbReference type="GO" id="GO:0006513">
    <property type="term" value="P:protein monoubiquitination"/>
    <property type="evidence" value="ECO:0007669"/>
    <property type="project" value="InterPro"/>
</dbReference>
<evidence type="ECO:0000256" key="2">
    <source>
        <dbReference type="ARBA" id="ARBA00004123"/>
    </source>
</evidence>
<evidence type="ECO:0000313" key="24">
    <source>
        <dbReference type="Proteomes" id="UP000268162"/>
    </source>
</evidence>
<evidence type="ECO:0000256" key="5">
    <source>
        <dbReference type="ARBA" id="ARBA00012483"/>
    </source>
</evidence>
<evidence type="ECO:0000256" key="13">
    <source>
        <dbReference type="ARBA" id="ARBA00023125"/>
    </source>
</evidence>
<dbReference type="Pfam" id="PF00097">
    <property type="entry name" value="zf-C3HC4"/>
    <property type="match status" value="1"/>
</dbReference>
<comment type="subcellular location">
    <subcellularLocation>
        <location evidence="2">Nucleus</location>
    </subcellularLocation>
</comment>
<reference evidence="24" key="1">
    <citation type="journal article" date="2018" name="Nat. Microbiol.">
        <title>Leveraging single-cell genomics to expand the fungal tree of life.</title>
        <authorList>
            <person name="Ahrendt S.R."/>
            <person name="Quandt C.A."/>
            <person name="Ciobanu D."/>
            <person name="Clum A."/>
            <person name="Salamov A."/>
            <person name="Andreopoulos B."/>
            <person name="Cheng J.F."/>
            <person name="Woyke T."/>
            <person name="Pelin A."/>
            <person name="Henrissat B."/>
            <person name="Reynolds N.K."/>
            <person name="Benny G.L."/>
            <person name="Smith M.E."/>
            <person name="James T.Y."/>
            <person name="Grigoriev I.V."/>
        </authorList>
    </citation>
    <scope>NUCLEOTIDE SEQUENCE [LARGE SCALE GENOMIC DNA]</scope>
    <source>
        <strain evidence="24">RSA 468</strain>
    </source>
</reference>
<dbReference type="GO" id="GO:0006301">
    <property type="term" value="P:DNA damage tolerance"/>
    <property type="evidence" value="ECO:0007669"/>
    <property type="project" value="InterPro"/>
</dbReference>
<dbReference type="SMART" id="SM00184">
    <property type="entry name" value="RING"/>
    <property type="match status" value="1"/>
</dbReference>
<evidence type="ECO:0000256" key="17">
    <source>
        <dbReference type="ARBA" id="ARBA00074353"/>
    </source>
</evidence>
<evidence type="ECO:0000256" key="6">
    <source>
        <dbReference type="ARBA" id="ARBA00015551"/>
    </source>
</evidence>
<evidence type="ECO:0000256" key="9">
    <source>
        <dbReference type="ARBA" id="ARBA00022763"/>
    </source>
</evidence>
<evidence type="ECO:0000259" key="22">
    <source>
        <dbReference type="PROSITE" id="PS50800"/>
    </source>
</evidence>
<comment type="catalytic activity">
    <reaction evidence="1">
        <text>S-ubiquitinyl-[E2 ubiquitin-conjugating enzyme]-L-cysteine + [acceptor protein]-L-lysine = [E2 ubiquitin-conjugating enzyme]-L-cysteine + N(6)-ubiquitinyl-[acceptor protein]-L-lysine.</text>
        <dbReference type="EC" id="2.3.2.27"/>
    </reaction>
</comment>
<evidence type="ECO:0000256" key="15">
    <source>
        <dbReference type="ARBA" id="ARBA00023242"/>
    </source>
</evidence>
<dbReference type="GO" id="GO:0006281">
    <property type="term" value="P:DNA repair"/>
    <property type="evidence" value="ECO:0007669"/>
    <property type="project" value="UniProtKB-KW"/>
</dbReference>
<keyword evidence="11" id="KW-0833">Ubl conjugation pathway</keyword>
<evidence type="ECO:0000256" key="10">
    <source>
        <dbReference type="ARBA" id="ARBA00022771"/>
    </source>
</evidence>
<keyword evidence="13" id="KW-0238">DNA-binding</keyword>
<feature type="domain" description="SAP" evidence="22">
    <location>
        <begin position="256"/>
        <end position="290"/>
    </location>
</feature>
<evidence type="ECO:0000256" key="8">
    <source>
        <dbReference type="ARBA" id="ARBA00022723"/>
    </source>
</evidence>
<proteinExistence type="inferred from homology"/>
<keyword evidence="14" id="KW-0234">DNA repair</keyword>
<evidence type="ECO:0000256" key="14">
    <source>
        <dbReference type="ARBA" id="ARBA00023204"/>
    </source>
</evidence>
<dbReference type="PANTHER" id="PTHR14134:SF2">
    <property type="entry name" value="E3 UBIQUITIN-PROTEIN LIGASE RAD18"/>
    <property type="match status" value="1"/>
</dbReference>
<dbReference type="InterPro" id="IPR039577">
    <property type="entry name" value="Rad18"/>
</dbReference>
<evidence type="ECO:0000259" key="21">
    <source>
        <dbReference type="PROSITE" id="PS50089"/>
    </source>
</evidence>
<keyword evidence="7" id="KW-0808">Transferase</keyword>
<dbReference type="Proteomes" id="UP000268162">
    <property type="component" value="Unassembled WGS sequence"/>
</dbReference>
<feature type="compositionally biased region" description="Acidic residues" evidence="20">
    <location>
        <begin position="171"/>
        <end position="183"/>
    </location>
</feature>
<name>A0A4P9ZVH8_9FUNG</name>
<evidence type="ECO:0000256" key="1">
    <source>
        <dbReference type="ARBA" id="ARBA00000900"/>
    </source>
</evidence>
<evidence type="ECO:0000256" key="16">
    <source>
        <dbReference type="ARBA" id="ARBA00031783"/>
    </source>
</evidence>
<keyword evidence="9" id="KW-0227">DNA damage</keyword>
<comment type="pathway">
    <text evidence="3">Protein modification; protein ubiquitination.</text>
</comment>
<evidence type="ECO:0000256" key="3">
    <source>
        <dbReference type="ARBA" id="ARBA00004906"/>
    </source>
</evidence>
<dbReference type="PANTHER" id="PTHR14134">
    <property type="entry name" value="E3 UBIQUITIN-PROTEIN LIGASE RAD18"/>
    <property type="match status" value="1"/>
</dbReference>
<dbReference type="UniPathway" id="UPA00143"/>
<evidence type="ECO:0000256" key="18">
    <source>
        <dbReference type="ARBA" id="ARBA00082369"/>
    </source>
</evidence>
<keyword evidence="24" id="KW-1185">Reference proteome</keyword>
<evidence type="ECO:0000256" key="19">
    <source>
        <dbReference type="PROSITE-ProRule" id="PRU00175"/>
    </source>
</evidence>
<dbReference type="InterPro" id="IPR013083">
    <property type="entry name" value="Znf_RING/FYVE/PHD"/>
</dbReference>
<evidence type="ECO:0000256" key="12">
    <source>
        <dbReference type="ARBA" id="ARBA00022833"/>
    </source>
</evidence>
<dbReference type="InterPro" id="IPR017907">
    <property type="entry name" value="Znf_RING_CS"/>
</dbReference>
<dbReference type="EMBL" id="ML002473">
    <property type="protein sequence ID" value="RKP37595.1"/>
    <property type="molecule type" value="Genomic_DNA"/>
</dbReference>
<evidence type="ECO:0000256" key="4">
    <source>
        <dbReference type="ARBA" id="ARBA00009506"/>
    </source>
</evidence>
<evidence type="ECO:0000256" key="11">
    <source>
        <dbReference type="ARBA" id="ARBA00022786"/>
    </source>
</evidence>
<dbReference type="InterPro" id="IPR001841">
    <property type="entry name" value="Znf_RING"/>
</dbReference>
<dbReference type="FunFam" id="3.30.40.10:FF:000172">
    <property type="entry name" value="E3 ubiquitin-protein ligase RAD18"/>
    <property type="match status" value="1"/>
</dbReference>
<dbReference type="Gene3D" id="3.30.160.60">
    <property type="entry name" value="Classic Zinc Finger"/>
    <property type="match status" value="1"/>
</dbReference>
<protein>
    <recommendedName>
        <fullName evidence="6">Postreplication repair E3 ubiquitin-protein ligase RAD18</fullName>
        <ecNumber evidence="5">2.3.2.27</ecNumber>
    </recommendedName>
    <alternativeName>
        <fullName evidence="17">Postreplication repair E3 ubiquitin-protein ligase rad18</fullName>
    </alternativeName>
    <alternativeName>
        <fullName evidence="16 18">RING-type E3 ubiquitin transferase RAD18</fullName>
    </alternativeName>
</protein>
<feature type="non-terminal residue" evidence="23">
    <location>
        <position position="319"/>
    </location>
</feature>
<keyword evidence="15" id="KW-0539">Nucleus</keyword>
<evidence type="ECO:0000256" key="20">
    <source>
        <dbReference type="SAM" id="MobiDB-lite"/>
    </source>
</evidence>